<gene>
    <name evidence="1" type="ORF">Xvie_03411</name>
</gene>
<evidence type="ECO:0000313" key="2">
    <source>
        <dbReference type="Proteomes" id="UP000194350"/>
    </source>
</evidence>
<reference evidence="1 2" key="1">
    <citation type="submission" date="2016-10" db="EMBL/GenBank/DDBJ databases">
        <title>Systematic genetic and metabolomic analysis of Xenorhabdus and Photorhabdus spp., highlights the requirements for a dual symbiotic and pathogenic life style.</title>
        <authorList>
            <person name="Tobias N.J."/>
            <person name="Wolff H."/>
            <person name="Djahanschiri B."/>
            <person name="Pidot S.J."/>
            <person name="Stinear T.P."/>
            <person name="Ebersberger I."/>
            <person name="Bode H.B."/>
        </authorList>
    </citation>
    <scope>NUCLEOTIDE SEQUENCE [LARGE SCALE GENOMIC DNA]</scope>
    <source>
        <strain evidence="1 2">DSM 22392</strain>
    </source>
</reference>
<sequence length="73" mass="8331">MVDFFSESISLERIDLLLRLATKGGCSHDERYQVLIWCSELTTQLIEQFDQNEKKPLNSGSTLNLCGRGLQQI</sequence>
<evidence type="ECO:0000313" key="1">
    <source>
        <dbReference type="EMBL" id="OTA14710.1"/>
    </source>
</evidence>
<name>A0A1Y2SB19_9GAMM</name>
<dbReference type="STRING" id="351656.Xvie_03411"/>
<protein>
    <submittedName>
        <fullName evidence="1">Uncharacterized protein</fullName>
    </submittedName>
</protein>
<dbReference type="Proteomes" id="UP000194350">
    <property type="component" value="Unassembled WGS sequence"/>
</dbReference>
<keyword evidence="2" id="KW-1185">Reference proteome</keyword>
<dbReference type="AlphaFoldDB" id="A0A1Y2SB19"/>
<comment type="caution">
    <text evidence="1">The sequence shown here is derived from an EMBL/GenBank/DDBJ whole genome shotgun (WGS) entry which is preliminary data.</text>
</comment>
<dbReference type="EMBL" id="MUBJ01000024">
    <property type="protein sequence ID" value="OTA14710.1"/>
    <property type="molecule type" value="Genomic_DNA"/>
</dbReference>
<organism evidence="1 2">
    <name type="scientific">Xenorhabdus vietnamensis</name>
    <dbReference type="NCBI Taxonomy" id="351656"/>
    <lineage>
        <taxon>Bacteria</taxon>
        <taxon>Pseudomonadati</taxon>
        <taxon>Pseudomonadota</taxon>
        <taxon>Gammaproteobacteria</taxon>
        <taxon>Enterobacterales</taxon>
        <taxon>Morganellaceae</taxon>
        <taxon>Xenorhabdus</taxon>
    </lineage>
</organism>
<proteinExistence type="predicted"/>
<accession>A0A1Y2SB19</accession>